<dbReference type="SUPFAM" id="SSF51419">
    <property type="entry name" value="PLP-binding barrel"/>
    <property type="match status" value="1"/>
</dbReference>
<keyword evidence="1 2" id="KW-0663">Pyridoxal phosphate</keyword>
<dbReference type="PANTHER" id="PTHR10146">
    <property type="entry name" value="PROLINE SYNTHETASE CO-TRANSCRIBED BACTERIAL HOMOLOG PROTEIN"/>
    <property type="match status" value="1"/>
</dbReference>
<dbReference type="HAMAP" id="MF_02087">
    <property type="entry name" value="PLP_homeostasis"/>
    <property type="match status" value="1"/>
</dbReference>
<proteinExistence type="inferred from homology"/>
<dbReference type="EMBL" id="CP003390">
    <property type="protein sequence ID" value="AFI83535.1"/>
    <property type="molecule type" value="Genomic_DNA"/>
</dbReference>
<dbReference type="InterPro" id="IPR011078">
    <property type="entry name" value="PyrdxlP_homeostasis"/>
</dbReference>
<dbReference type="PROSITE" id="PS01211">
    <property type="entry name" value="UPF0001"/>
    <property type="match status" value="1"/>
</dbReference>
<keyword evidence="6" id="KW-1185">Reference proteome</keyword>
<dbReference type="FunFam" id="3.20.20.10:FF:000018">
    <property type="entry name" value="Pyridoxal phosphate homeostasis protein"/>
    <property type="match status" value="1"/>
</dbReference>
<comment type="cofactor">
    <cofactor evidence="3">
        <name>pyridoxal 5'-phosphate</name>
        <dbReference type="ChEBI" id="CHEBI:597326"/>
    </cofactor>
</comment>
<feature type="modified residue" description="N6-(pyridoxal phosphate)lysine" evidence="2 3">
    <location>
        <position position="36"/>
    </location>
</feature>
<dbReference type="Proteomes" id="UP000009144">
    <property type="component" value="Chromosome"/>
</dbReference>
<gene>
    <name evidence="5" type="ordered locus">Q7A_689</name>
</gene>
<dbReference type="Gene3D" id="3.20.20.10">
    <property type="entry name" value="Alanine racemase"/>
    <property type="match status" value="1"/>
</dbReference>
<evidence type="ECO:0000313" key="5">
    <source>
        <dbReference type="EMBL" id="AFI83535.1"/>
    </source>
</evidence>
<reference evidence="5 6" key="1">
    <citation type="journal article" date="2012" name="J. Bacteriol.">
        <title>Complete genome sequences of Methylophaga sp. strain JAM1 and Methylophaga sp. strain JAM7.</title>
        <authorList>
            <person name="Villeneuve C."/>
            <person name="Martineau C."/>
            <person name="Mauffrey F."/>
            <person name="Villemur R."/>
        </authorList>
    </citation>
    <scope>NUCLEOTIDE SEQUENCE [LARGE SCALE GENOMIC DNA]</scope>
    <source>
        <strain evidence="5 6">JAM1</strain>
    </source>
</reference>
<evidence type="ECO:0000256" key="2">
    <source>
        <dbReference type="HAMAP-Rule" id="MF_02087"/>
    </source>
</evidence>
<comment type="function">
    <text evidence="2">Pyridoxal 5'-phosphate (PLP)-binding protein, which is involved in PLP homeostasis.</text>
</comment>
<dbReference type="InterPro" id="IPR001608">
    <property type="entry name" value="Ala_racemase_N"/>
</dbReference>
<evidence type="ECO:0000313" key="6">
    <source>
        <dbReference type="Proteomes" id="UP000009144"/>
    </source>
</evidence>
<dbReference type="STRING" id="754476.Q7A_689"/>
<dbReference type="CDD" id="cd06824">
    <property type="entry name" value="PLPDE_III_Yggs_like"/>
    <property type="match status" value="1"/>
</dbReference>
<accession>I1XGL6</accession>
<evidence type="ECO:0000256" key="4">
    <source>
        <dbReference type="RuleBase" id="RU004514"/>
    </source>
</evidence>
<evidence type="ECO:0000256" key="1">
    <source>
        <dbReference type="ARBA" id="ARBA00022898"/>
    </source>
</evidence>
<dbReference type="GO" id="GO:0030170">
    <property type="term" value="F:pyridoxal phosphate binding"/>
    <property type="evidence" value="ECO:0007669"/>
    <property type="project" value="UniProtKB-UniRule"/>
</dbReference>
<dbReference type="PANTHER" id="PTHR10146:SF14">
    <property type="entry name" value="PYRIDOXAL PHOSPHATE HOMEOSTASIS PROTEIN"/>
    <property type="match status" value="1"/>
</dbReference>
<organism evidence="5 6">
    <name type="scientific">Methylophaga nitratireducenticrescens</name>
    <dbReference type="NCBI Taxonomy" id="754476"/>
    <lineage>
        <taxon>Bacteria</taxon>
        <taxon>Pseudomonadati</taxon>
        <taxon>Pseudomonadota</taxon>
        <taxon>Gammaproteobacteria</taxon>
        <taxon>Thiotrichales</taxon>
        <taxon>Piscirickettsiaceae</taxon>
        <taxon>Methylophaga</taxon>
    </lineage>
</organism>
<sequence>MTNSKTRLQSVMNFIKLAEQQANRPPGLVKLLAVSKTWPASRLRELAEAGQTRFGENYLQEALQKIAELADLNLEWHFIGPVQSNKTRDIAANFDWVESVDRLKIAQRLSDQRPTEKPPLNICLQVNIDDEASKAGVHPDGLMELAAAVSQLKNVRLRGLMIIPAIAETVEQQLDAFGRAQQLYSQLKTAHSSVDTLSMGMSADMQAAISQGSSMVRIGTALFGERHTPNKQ</sequence>
<dbReference type="PATRIC" id="fig|754476.3.peg.679"/>
<evidence type="ECO:0000256" key="3">
    <source>
        <dbReference type="PIRSR" id="PIRSR004848-1"/>
    </source>
</evidence>
<dbReference type="PIRSF" id="PIRSF004848">
    <property type="entry name" value="YBL036c_PLPDEIII"/>
    <property type="match status" value="1"/>
</dbReference>
<dbReference type="InterPro" id="IPR029066">
    <property type="entry name" value="PLP-binding_barrel"/>
</dbReference>
<dbReference type="HOGENOM" id="CLU_059988_0_1_6"/>
<name>I1XGL6_METNJ</name>
<dbReference type="NCBIfam" id="TIGR00044">
    <property type="entry name" value="YggS family pyridoxal phosphate-dependent enzyme"/>
    <property type="match status" value="1"/>
</dbReference>
<dbReference type="OrthoDB" id="9804072at2"/>
<dbReference type="Pfam" id="PF01168">
    <property type="entry name" value="Ala_racemase_N"/>
    <property type="match status" value="1"/>
</dbReference>
<dbReference type="KEGG" id="mej:Q7A_689"/>
<dbReference type="RefSeq" id="WP_014705910.1">
    <property type="nucleotide sequence ID" value="NC_017857.3"/>
</dbReference>
<dbReference type="eggNOG" id="COG0325">
    <property type="taxonomic scope" value="Bacteria"/>
</dbReference>
<dbReference type="AlphaFoldDB" id="I1XGL6"/>
<reference evidence="5 6" key="2">
    <citation type="journal article" date="2013" name="Int. J. Syst. Evol. Microbiol.">
        <title>Methylophaga nitratireducenticrescens sp. nov. and Methylophaga frappieri sp. nov., isolated from the biofilm of the methanol-fed denitrification system treating the seawater at the Montreal Biodome.</title>
        <authorList>
            <person name="Villeneuve C."/>
            <person name="Martineau C."/>
            <person name="Mauffrey F."/>
            <person name="Villemur R."/>
        </authorList>
    </citation>
    <scope>NUCLEOTIDE SEQUENCE [LARGE SCALE GENOMIC DNA]</scope>
    <source>
        <strain evidence="5 6">JAM1</strain>
    </source>
</reference>
<protein>
    <recommendedName>
        <fullName evidence="2">Pyridoxal phosphate homeostasis protein</fullName>
        <shortName evidence="2">PLP homeostasis protein</shortName>
    </recommendedName>
</protein>
<comment type="similarity">
    <text evidence="2 4">Belongs to the pyridoxal phosphate-binding protein YggS/PROSC family.</text>
</comment>